<dbReference type="Proteomes" id="UP001181693">
    <property type="component" value="Unassembled WGS sequence"/>
</dbReference>
<keyword evidence="6 10" id="KW-0297">G-protein coupled receptor</keyword>
<evidence type="ECO:0000256" key="10">
    <source>
        <dbReference type="RuleBase" id="RU000688"/>
    </source>
</evidence>
<sequence length="311" mass="35710">MKNLTKITTFSLLGLSDHPPTMNGLFVFFLLIYLMTLTINLLIFFLVLNDYHLHNPMYFFLGNLAFLDMSYSSVTAPRMLFDLVTKSQTITLPACTAQVFFFLCFTSSELFLLSAMSYDRYVAICHPLHYTQIMSWRVCAHMASLVWVLSCAISLIHTLFFHRLSFCGPFSIHNFFCDLPHLFQITCTDPFINIVAIFIAGASFGLGAFLLTFLPYVHIFSTILKIRTKTGKRKAFSTCPSHIAVVFIFYGSLVFIYLVPNSSNMYKINKLFSVTYALINPLLNPLIYSLRNKDLIEALMRTYYYIKLITK</sequence>
<organism evidence="13 14">
    <name type="scientific">Pyxicephalus adspersus</name>
    <name type="common">African bullfrog</name>
    <dbReference type="NCBI Taxonomy" id="30357"/>
    <lineage>
        <taxon>Eukaryota</taxon>
        <taxon>Metazoa</taxon>
        <taxon>Chordata</taxon>
        <taxon>Craniata</taxon>
        <taxon>Vertebrata</taxon>
        <taxon>Euteleostomi</taxon>
        <taxon>Amphibia</taxon>
        <taxon>Batrachia</taxon>
        <taxon>Anura</taxon>
        <taxon>Neobatrachia</taxon>
        <taxon>Ranoidea</taxon>
        <taxon>Pyxicephalidae</taxon>
        <taxon>Pyxicephalinae</taxon>
        <taxon>Pyxicephalus</taxon>
    </lineage>
</organism>
<keyword evidence="8 10" id="KW-0675">Receptor</keyword>
<evidence type="ECO:0000256" key="11">
    <source>
        <dbReference type="RuleBase" id="RU363047"/>
    </source>
</evidence>
<evidence type="ECO:0000256" key="9">
    <source>
        <dbReference type="ARBA" id="ARBA00023224"/>
    </source>
</evidence>
<comment type="similarity">
    <text evidence="10">Belongs to the G-protein coupled receptor 1 family.</text>
</comment>
<feature type="transmembrane region" description="Helical" evidence="11">
    <location>
        <begin position="99"/>
        <end position="118"/>
    </location>
</feature>
<keyword evidence="9 10" id="KW-0807">Transducer</keyword>
<dbReference type="SUPFAM" id="SSF81321">
    <property type="entry name" value="Family A G protein-coupled receptor-like"/>
    <property type="match status" value="1"/>
</dbReference>
<evidence type="ECO:0000256" key="6">
    <source>
        <dbReference type="ARBA" id="ARBA00023040"/>
    </source>
</evidence>
<keyword evidence="7 11" id="KW-0472">Membrane</keyword>
<dbReference type="AlphaFoldDB" id="A0AAV2ZKP3"/>
<evidence type="ECO:0000256" key="7">
    <source>
        <dbReference type="ARBA" id="ARBA00023136"/>
    </source>
</evidence>
<accession>A0AAV2ZKP3</accession>
<feature type="domain" description="G-protein coupled receptors family 1 profile" evidence="12">
    <location>
        <begin position="39"/>
        <end position="288"/>
    </location>
</feature>
<comment type="caution">
    <text evidence="13">The sequence shown here is derived from an EMBL/GenBank/DDBJ whole genome shotgun (WGS) entry which is preliminary data.</text>
</comment>
<name>A0AAV2ZKP3_PYXAD</name>
<dbReference type="FunFam" id="1.20.1070.10:FF:000015">
    <property type="entry name" value="Olfactory receptor"/>
    <property type="match status" value="1"/>
</dbReference>
<evidence type="ECO:0000313" key="13">
    <source>
        <dbReference type="EMBL" id="DBA18436.1"/>
    </source>
</evidence>
<reference evidence="13" key="1">
    <citation type="thesis" date="2020" institute="ProQuest LLC" country="789 East Eisenhower Parkway, Ann Arbor, MI, USA">
        <title>Comparative Genomics and Chromosome Evolution.</title>
        <authorList>
            <person name="Mudd A.B."/>
        </authorList>
    </citation>
    <scope>NUCLEOTIDE SEQUENCE</scope>
    <source>
        <strain evidence="13">1538</strain>
        <tissue evidence="13">Blood</tissue>
    </source>
</reference>
<evidence type="ECO:0000256" key="3">
    <source>
        <dbReference type="ARBA" id="ARBA00022692"/>
    </source>
</evidence>
<evidence type="ECO:0000313" key="14">
    <source>
        <dbReference type="Proteomes" id="UP001181693"/>
    </source>
</evidence>
<dbReference type="InterPro" id="IPR050516">
    <property type="entry name" value="Olfactory_GPCR"/>
</dbReference>
<comment type="subcellular location">
    <subcellularLocation>
        <location evidence="1 11">Cell membrane</location>
        <topology evidence="1 11">Multi-pass membrane protein</topology>
    </subcellularLocation>
</comment>
<evidence type="ECO:0000259" key="12">
    <source>
        <dbReference type="PROSITE" id="PS50262"/>
    </source>
</evidence>
<feature type="transmembrane region" description="Helical" evidence="11">
    <location>
        <begin position="138"/>
        <end position="161"/>
    </location>
</feature>
<keyword evidence="5 11" id="KW-1133">Transmembrane helix</keyword>
<dbReference type="GO" id="GO:0004930">
    <property type="term" value="F:G protein-coupled receptor activity"/>
    <property type="evidence" value="ECO:0007669"/>
    <property type="project" value="UniProtKB-KW"/>
</dbReference>
<dbReference type="Pfam" id="PF13853">
    <property type="entry name" value="7tm_4"/>
    <property type="match status" value="1"/>
</dbReference>
<dbReference type="Gene3D" id="1.20.1070.10">
    <property type="entry name" value="Rhodopsin 7-helix transmembrane proteins"/>
    <property type="match status" value="1"/>
</dbReference>
<dbReference type="GO" id="GO:0005886">
    <property type="term" value="C:plasma membrane"/>
    <property type="evidence" value="ECO:0007669"/>
    <property type="project" value="UniProtKB-SubCell"/>
</dbReference>
<protein>
    <recommendedName>
        <fullName evidence="11">Olfactory receptor</fullName>
    </recommendedName>
</protein>
<keyword evidence="2 11" id="KW-1003">Cell membrane</keyword>
<feature type="transmembrane region" description="Helical" evidence="11">
    <location>
        <begin position="271"/>
        <end position="290"/>
    </location>
</feature>
<dbReference type="GO" id="GO:0004984">
    <property type="term" value="F:olfactory receptor activity"/>
    <property type="evidence" value="ECO:0007669"/>
    <property type="project" value="InterPro"/>
</dbReference>
<feature type="transmembrane region" description="Helical" evidence="11">
    <location>
        <begin position="235"/>
        <end position="259"/>
    </location>
</feature>
<dbReference type="PROSITE" id="PS50262">
    <property type="entry name" value="G_PROTEIN_RECEP_F1_2"/>
    <property type="match status" value="1"/>
</dbReference>
<feature type="transmembrane region" description="Helical" evidence="11">
    <location>
        <begin position="191"/>
        <end position="214"/>
    </location>
</feature>
<evidence type="ECO:0000256" key="4">
    <source>
        <dbReference type="ARBA" id="ARBA00022725"/>
    </source>
</evidence>
<dbReference type="PRINTS" id="PR00237">
    <property type="entry name" value="GPCRRHODOPSN"/>
</dbReference>
<dbReference type="PANTHER" id="PTHR26452">
    <property type="entry name" value="OLFACTORY RECEPTOR"/>
    <property type="match status" value="1"/>
</dbReference>
<evidence type="ECO:0000256" key="1">
    <source>
        <dbReference type="ARBA" id="ARBA00004651"/>
    </source>
</evidence>
<dbReference type="InterPro" id="IPR017452">
    <property type="entry name" value="GPCR_Rhodpsn_7TM"/>
</dbReference>
<evidence type="ECO:0000256" key="5">
    <source>
        <dbReference type="ARBA" id="ARBA00022989"/>
    </source>
</evidence>
<dbReference type="CDD" id="cd13954">
    <property type="entry name" value="7tmA_OR"/>
    <property type="match status" value="1"/>
</dbReference>
<dbReference type="PRINTS" id="PR00245">
    <property type="entry name" value="OLFACTORYR"/>
</dbReference>
<feature type="transmembrane region" description="Helical" evidence="11">
    <location>
        <begin position="60"/>
        <end position="79"/>
    </location>
</feature>
<dbReference type="PROSITE" id="PS00237">
    <property type="entry name" value="G_PROTEIN_RECEP_F1_1"/>
    <property type="match status" value="1"/>
</dbReference>
<keyword evidence="3 10" id="KW-0812">Transmembrane</keyword>
<keyword evidence="14" id="KW-1185">Reference proteome</keyword>
<feature type="transmembrane region" description="Helical" evidence="11">
    <location>
        <begin position="25"/>
        <end position="48"/>
    </location>
</feature>
<evidence type="ECO:0000256" key="2">
    <source>
        <dbReference type="ARBA" id="ARBA00022475"/>
    </source>
</evidence>
<evidence type="ECO:0000256" key="8">
    <source>
        <dbReference type="ARBA" id="ARBA00023170"/>
    </source>
</evidence>
<dbReference type="EMBL" id="DYDO01000009">
    <property type="protein sequence ID" value="DBA18436.1"/>
    <property type="molecule type" value="Genomic_DNA"/>
</dbReference>
<dbReference type="InterPro" id="IPR000276">
    <property type="entry name" value="GPCR_Rhodpsn"/>
</dbReference>
<keyword evidence="11" id="KW-0716">Sensory transduction</keyword>
<proteinExistence type="inferred from homology"/>
<gene>
    <name evidence="13" type="ORF">GDO54_016679</name>
</gene>
<dbReference type="InterPro" id="IPR000725">
    <property type="entry name" value="Olfact_rcpt"/>
</dbReference>
<keyword evidence="4 11" id="KW-0552">Olfaction</keyword>